<proteinExistence type="predicted"/>
<comment type="caution">
    <text evidence="1">The sequence shown here is derived from an EMBL/GenBank/DDBJ whole genome shotgun (WGS) entry which is preliminary data.</text>
</comment>
<dbReference type="AlphaFoldDB" id="X0YT22"/>
<protein>
    <submittedName>
        <fullName evidence="1">Uncharacterized protein</fullName>
    </submittedName>
</protein>
<reference evidence="1" key="1">
    <citation type="journal article" date="2014" name="Front. Microbiol.">
        <title>High frequency of phylogenetically diverse reductive dehalogenase-homologous genes in deep subseafloor sedimentary metagenomes.</title>
        <authorList>
            <person name="Kawai M."/>
            <person name="Futagami T."/>
            <person name="Toyoda A."/>
            <person name="Takaki Y."/>
            <person name="Nishi S."/>
            <person name="Hori S."/>
            <person name="Arai W."/>
            <person name="Tsubouchi T."/>
            <person name="Morono Y."/>
            <person name="Uchiyama I."/>
            <person name="Ito T."/>
            <person name="Fujiyama A."/>
            <person name="Inagaki F."/>
            <person name="Takami H."/>
        </authorList>
    </citation>
    <scope>NUCLEOTIDE SEQUENCE</scope>
    <source>
        <strain evidence="1">Expedition CK06-06</strain>
    </source>
</reference>
<gene>
    <name evidence="1" type="ORF">S01H4_03819</name>
</gene>
<sequence length="215" mass="24601">MPTSKSGKKKKVIFVSENDQARIEEGDVDGSFFEDYTDVVNNVPKLLSLIKTRKVETLTIINLKDLGREVYKVLDAVSYYKVQLNDLYYQGLIVEGKIREAYFYTIESTKHILGCHQTPNSRLRKLPDGYIRVYNEVGGVSIGIDKDRSPVIKYIFEAHDSGVKTCDIIAELTSKDYRSPQGKILTHGTINSVLKRRDIYEGRVEREGFRFPKIL</sequence>
<name>X0YT22_9ZZZZ</name>
<dbReference type="EMBL" id="BART01000969">
    <property type="protein sequence ID" value="GAG59684.1"/>
    <property type="molecule type" value="Genomic_DNA"/>
</dbReference>
<organism evidence="1">
    <name type="scientific">marine sediment metagenome</name>
    <dbReference type="NCBI Taxonomy" id="412755"/>
    <lineage>
        <taxon>unclassified sequences</taxon>
        <taxon>metagenomes</taxon>
        <taxon>ecological metagenomes</taxon>
    </lineage>
</organism>
<accession>X0YT22</accession>
<evidence type="ECO:0000313" key="1">
    <source>
        <dbReference type="EMBL" id="GAG59684.1"/>
    </source>
</evidence>